<evidence type="ECO:0008006" key="4">
    <source>
        <dbReference type="Google" id="ProtNLM"/>
    </source>
</evidence>
<dbReference type="EMBL" id="JBHTLN010000001">
    <property type="protein sequence ID" value="MFD1122247.1"/>
    <property type="molecule type" value="Genomic_DNA"/>
</dbReference>
<organism evidence="2 3">
    <name type="scientific">Methylophilus flavus</name>
    <dbReference type="NCBI Taxonomy" id="640084"/>
    <lineage>
        <taxon>Bacteria</taxon>
        <taxon>Pseudomonadati</taxon>
        <taxon>Pseudomonadota</taxon>
        <taxon>Betaproteobacteria</taxon>
        <taxon>Nitrosomonadales</taxon>
        <taxon>Methylophilaceae</taxon>
        <taxon>Methylophilus</taxon>
    </lineage>
</organism>
<feature type="transmembrane region" description="Helical" evidence="1">
    <location>
        <begin position="50"/>
        <end position="70"/>
    </location>
</feature>
<sequence>MKSSVIIGIILIALGTAGLFYKGFSYESKETVAKIGSLEASAEVTKDVEIPQVLSIILIVAGAGIALVGLKK</sequence>
<protein>
    <recommendedName>
        <fullName evidence="4">DUF3185 domain-containing protein</fullName>
    </recommendedName>
</protein>
<keyword evidence="1" id="KW-1133">Transmembrane helix</keyword>
<dbReference type="Proteomes" id="UP001597206">
    <property type="component" value="Unassembled WGS sequence"/>
</dbReference>
<evidence type="ECO:0000313" key="3">
    <source>
        <dbReference type="Proteomes" id="UP001597206"/>
    </source>
</evidence>
<keyword evidence="3" id="KW-1185">Reference proteome</keyword>
<reference evidence="3" key="1">
    <citation type="journal article" date="2019" name="Int. J. Syst. Evol. Microbiol.">
        <title>The Global Catalogue of Microorganisms (GCM) 10K type strain sequencing project: providing services to taxonomists for standard genome sequencing and annotation.</title>
        <authorList>
            <consortium name="The Broad Institute Genomics Platform"/>
            <consortium name="The Broad Institute Genome Sequencing Center for Infectious Disease"/>
            <person name="Wu L."/>
            <person name="Ma J."/>
        </authorList>
    </citation>
    <scope>NUCLEOTIDE SEQUENCE [LARGE SCALE GENOMIC DNA]</scope>
    <source>
        <strain evidence="3">CCUG 58411</strain>
    </source>
</reference>
<comment type="caution">
    <text evidence="2">The sequence shown here is derived from an EMBL/GenBank/DDBJ whole genome shotgun (WGS) entry which is preliminary data.</text>
</comment>
<keyword evidence="1" id="KW-0812">Transmembrane</keyword>
<name>A0ABW3PB93_9PROT</name>
<proteinExistence type="predicted"/>
<accession>A0ABW3PB93</accession>
<keyword evidence="1" id="KW-0472">Membrane</keyword>
<dbReference type="RefSeq" id="WP_379032373.1">
    <property type="nucleotide sequence ID" value="NZ_JBHTLN010000001.1"/>
</dbReference>
<evidence type="ECO:0000313" key="2">
    <source>
        <dbReference type="EMBL" id="MFD1122247.1"/>
    </source>
</evidence>
<evidence type="ECO:0000256" key="1">
    <source>
        <dbReference type="SAM" id="Phobius"/>
    </source>
</evidence>
<feature type="transmembrane region" description="Helical" evidence="1">
    <location>
        <begin position="5"/>
        <end position="24"/>
    </location>
</feature>
<gene>
    <name evidence="2" type="ORF">ACFQ2T_07015</name>
</gene>